<gene>
    <name evidence="2" type="ORF">GLAREA_09368</name>
</gene>
<evidence type="ECO:0000313" key="2">
    <source>
        <dbReference type="EMBL" id="EPE28248.1"/>
    </source>
</evidence>
<keyword evidence="3" id="KW-1185">Reference proteome</keyword>
<name>S3DP65_GLAL2</name>
<dbReference type="RefSeq" id="XP_008084156.1">
    <property type="nucleotide sequence ID" value="XM_008085965.1"/>
</dbReference>
<dbReference type="KEGG" id="glz:GLAREA_09368"/>
<dbReference type="AlphaFoldDB" id="S3DP65"/>
<dbReference type="GeneID" id="19468416"/>
<evidence type="ECO:0000313" key="3">
    <source>
        <dbReference type="Proteomes" id="UP000016922"/>
    </source>
</evidence>
<protein>
    <submittedName>
        <fullName evidence="2">Uncharacterized protein</fullName>
    </submittedName>
</protein>
<dbReference type="Proteomes" id="UP000016922">
    <property type="component" value="Unassembled WGS sequence"/>
</dbReference>
<dbReference type="OrthoDB" id="15433at2759"/>
<dbReference type="EMBL" id="KE145368">
    <property type="protein sequence ID" value="EPE28248.1"/>
    <property type="molecule type" value="Genomic_DNA"/>
</dbReference>
<dbReference type="HOGENOM" id="CLU_871690_0_0_1"/>
<organism evidence="2 3">
    <name type="scientific">Glarea lozoyensis (strain ATCC 20868 / MF5171)</name>
    <dbReference type="NCBI Taxonomy" id="1116229"/>
    <lineage>
        <taxon>Eukaryota</taxon>
        <taxon>Fungi</taxon>
        <taxon>Dikarya</taxon>
        <taxon>Ascomycota</taxon>
        <taxon>Pezizomycotina</taxon>
        <taxon>Leotiomycetes</taxon>
        <taxon>Helotiales</taxon>
        <taxon>Helotiaceae</taxon>
        <taxon>Glarea</taxon>
    </lineage>
</organism>
<proteinExistence type="predicted"/>
<reference evidence="2 3" key="1">
    <citation type="journal article" date="2013" name="BMC Genomics">
        <title>Genomics-driven discovery of the pneumocandin biosynthetic gene cluster in the fungus Glarea lozoyensis.</title>
        <authorList>
            <person name="Chen L."/>
            <person name="Yue Q."/>
            <person name="Zhang X."/>
            <person name="Xiang M."/>
            <person name="Wang C."/>
            <person name="Li S."/>
            <person name="Che Y."/>
            <person name="Ortiz-Lopez F.J."/>
            <person name="Bills G.F."/>
            <person name="Liu X."/>
            <person name="An Z."/>
        </authorList>
    </citation>
    <scope>NUCLEOTIDE SEQUENCE [LARGE SCALE GENOMIC DNA]</scope>
    <source>
        <strain evidence="3">ATCC 20868 / MF5171</strain>
    </source>
</reference>
<sequence length="319" mass="35988">MKAYPERKCTLWDIQVVSPPDVDGRSQAPKGIIKCDAGTWENGYEVPLSISHDGNYATATALGYMSPVVDSTARAPPPVATIPTPTSSRLTSPSNAWQSWPLDELETFCRIANRLAKYFSRYCEVDALRGARWVLIKTIREQTKKPENNLKLSSVSDMLSFGVVDNHSTRLVDLKPNVELEARCRTLYEEHMEPESNKRVTRSVELFVGKFSDFDLEISESPKDRAMKMQRGIWKGPTKWIPRSELSTEDNVVQEATNGDLHKRKQLDKKQEVPEDSVDGNEHDAEERKLRAALDQYISRRQGASLPASKILNSLPQSL</sequence>
<accession>S3DP65</accession>
<evidence type="ECO:0000256" key="1">
    <source>
        <dbReference type="SAM" id="MobiDB-lite"/>
    </source>
</evidence>
<feature type="region of interest" description="Disordered" evidence="1">
    <location>
        <begin position="245"/>
        <end position="288"/>
    </location>
</feature>